<accession>A0ABV8UP97</accession>
<evidence type="ECO:0000313" key="1">
    <source>
        <dbReference type="EMBL" id="MFC4352934.1"/>
    </source>
</evidence>
<gene>
    <name evidence="1" type="ORF">ACFOW6_15385</name>
</gene>
<organism evidence="1 2">
    <name type="scientific">Fodinicurvata halophila</name>
    <dbReference type="NCBI Taxonomy" id="1419723"/>
    <lineage>
        <taxon>Bacteria</taxon>
        <taxon>Pseudomonadati</taxon>
        <taxon>Pseudomonadota</taxon>
        <taxon>Alphaproteobacteria</taxon>
        <taxon>Rhodospirillales</taxon>
        <taxon>Rhodovibrionaceae</taxon>
        <taxon>Fodinicurvata</taxon>
    </lineage>
</organism>
<dbReference type="Proteomes" id="UP001595799">
    <property type="component" value="Unassembled WGS sequence"/>
</dbReference>
<keyword evidence="2" id="KW-1185">Reference proteome</keyword>
<reference evidence="2" key="1">
    <citation type="journal article" date="2019" name="Int. J. Syst. Evol. Microbiol.">
        <title>The Global Catalogue of Microorganisms (GCM) 10K type strain sequencing project: providing services to taxonomists for standard genome sequencing and annotation.</title>
        <authorList>
            <consortium name="The Broad Institute Genomics Platform"/>
            <consortium name="The Broad Institute Genome Sequencing Center for Infectious Disease"/>
            <person name="Wu L."/>
            <person name="Ma J."/>
        </authorList>
    </citation>
    <scope>NUCLEOTIDE SEQUENCE [LARGE SCALE GENOMIC DNA]</scope>
    <source>
        <strain evidence="2">CECT 8472</strain>
    </source>
</reference>
<comment type="caution">
    <text evidence="1">The sequence shown here is derived from an EMBL/GenBank/DDBJ whole genome shotgun (WGS) entry which is preliminary data.</text>
</comment>
<protein>
    <submittedName>
        <fullName evidence="1">Uncharacterized protein</fullName>
    </submittedName>
</protein>
<evidence type="ECO:0000313" key="2">
    <source>
        <dbReference type="Proteomes" id="UP001595799"/>
    </source>
</evidence>
<sequence>MTEESKQLYEWMHAEIGACLKREEQVDKEGLIAHAMADGASRTEAEAAYEEAMGDWIDAYSLVDKLNSGDLEEP</sequence>
<dbReference type="RefSeq" id="WP_382423311.1">
    <property type="nucleotide sequence ID" value="NZ_JBHSCW010000010.1"/>
</dbReference>
<name>A0ABV8UP97_9PROT</name>
<dbReference type="EMBL" id="JBHSCW010000010">
    <property type="protein sequence ID" value="MFC4352934.1"/>
    <property type="molecule type" value="Genomic_DNA"/>
</dbReference>
<proteinExistence type="predicted"/>